<accession>A0AC34FSS8</accession>
<organism evidence="1 2">
    <name type="scientific">Panagrolaimus sp. ES5</name>
    <dbReference type="NCBI Taxonomy" id="591445"/>
    <lineage>
        <taxon>Eukaryota</taxon>
        <taxon>Metazoa</taxon>
        <taxon>Ecdysozoa</taxon>
        <taxon>Nematoda</taxon>
        <taxon>Chromadorea</taxon>
        <taxon>Rhabditida</taxon>
        <taxon>Tylenchina</taxon>
        <taxon>Panagrolaimomorpha</taxon>
        <taxon>Panagrolaimoidea</taxon>
        <taxon>Panagrolaimidae</taxon>
        <taxon>Panagrolaimus</taxon>
    </lineage>
</organism>
<proteinExistence type="predicted"/>
<sequence>MLDSPFPSKSITNDNKQIETLDFGDSTGKGLSLNSWNKSSKRLSSSFSNINRDPEEHDEFQKAKSINKSTLSLHNAAYESAFEVANNSTDSEIQHLTDKSENSSLHKTLDTAKQRISGTSSTNQNSFEFPRQQSDKPSEPEIMQFKASQKLLDPNARISRADISKFYNSLTPEQKVFFTKYQEEHQQIEKNLAKTQLLLHEERKEKLGNAMKIKAVNVQKETENETTKKLNININAEISNGTSLSNEIYYALIKQIPQPSQRRKKILQIFGLSNHENDLTVLSTKFLYKFDEKFEQSRKIAGKNGTLIEFNKETVLFPNDKLPLANEKQPFENHSSTVTKETTIFDSEMVDESDDRDMPLLEAMDVTEPAMKKSRQEAYPFNSPKTVDSKCQTDLELKHLLELEGSKRKLKNLNEKIRYHKKKSANLKEHNNEYENFVVELQEDCIELDEEIDQLELFREENVKLKQEVRERDEMILELNDQLDNYKKGNKFYLKNTSGKFSVEAHTCFSRLLSQGNVAQDKVPIVILVVADLFKISVDAVPSRWTVGRDIHMVHSLNCEYIVMILNECKNLSYLSDETTKFTKKLQGTVLTGKNDKTHQNFVLHIGVTEVPSKSAERCLQEFKQTLSNIARIGGFNVEEFIKNIVINIRNLMGDQAATTKLLYNLFMAYRSHFLGNSDFDEATKASLQRVNTSFFMLHILSNSSDIVFKSLLDHEKYSTNTEEITGATVLWVINEVARYFSKRSSGKHSSAGQWETLAKEMELKFFKIDSNLGHRFIIRFIIASEIIYNREEIIAVLEYLGNTDETLQDIKKALQNDLIVLHLHILALLGALILHPMWQLCEASESILQMALYAPALINYLKDLIEDPMLIFTFTSPFDAFPSAAPKENSKASAFLKSLKERSIPVGGSEVVPFVAKSLLEYFERQLDPFLTGIYASPDIALEKETAGAPLTNMPCEAQFGITDYFFTTKPNMTTYNKSALVVQAKNQTFEYIAKLPEEKQREMYLKAMNNKKLSAKLAAEKTQQIHRENVEKIEQQALKQANDKKKKEAKRKNIAADLRDSGFWLTVPEMDEALLNIPQTTAIKHVKANIRFRKTVWTPKFQPKNLLQFSYKGHNYTYPELVANLKAVIVADFFLPMIQKKIMLPILKKINYIIFKFHNDLINKI</sequence>
<protein>
    <submittedName>
        <fullName evidence="2">Uncharacterized protein</fullName>
    </submittedName>
</protein>
<reference evidence="2" key="1">
    <citation type="submission" date="2022-11" db="UniProtKB">
        <authorList>
            <consortium name="WormBaseParasite"/>
        </authorList>
    </citation>
    <scope>IDENTIFICATION</scope>
</reference>
<dbReference type="WBParaSite" id="ES5_v2.g20449.t1">
    <property type="protein sequence ID" value="ES5_v2.g20449.t1"/>
    <property type="gene ID" value="ES5_v2.g20449"/>
</dbReference>
<name>A0AC34FSS8_9BILA</name>
<dbReference type="Proteomes" id="UP000887579">
    <property type="component" value="Unplaced"/>
</dbReference>
<evidence type="ECO:0000313" key="2">
    <source>
        <dbReference type="WBParaSite" id="ES5_v2.g20449.t1"/>
    </source>
</evidence>
<evidence type="ECO:0000313" key="1">
    <source>
        <dbReference type="Proteomes" id="UP000887579"/>
    </source>
</evidence>